<reference evidence="2" key="1">
    <citation type="journal article" date="2021" name="Sci. Adv.">
        <title>The American lobster genome reveals insights on longevity, neural, and immune adaptations.</title>
        <authorList>
            <person name="Polinski J.M."/>
            <person name="Zimin A.V."/>
            <person name="Clark K.F."/>
            <person name="Kohn A.B."/>
            <person name="Sadowski N."/>
            <person name="Timp W."/>
            <person name="Ptitsyn A."/>
            <person name="Khanna P."/>
            <person name="Romanova D.Y."/>
            <person name="Williams P."/>
            <person name="Greenwood S.J."/>
            <person name="Moroz L.L."/>
            <person name="Walt D.R."/>
            <person name="Bodnar A.G."/>
        </authorList>
    </citation>
    <scope>NUCLEOTIDE SEQUENCE</scope>
    <source>
        <strain evidence="2">GMGI-L3</strain>
    </source>
</reference>
<dbReference type="AlphaFoldDB" id="A0A8J5TIL0"/>
<dbReference type="EMBL" id="JAHLQT010006264">
    <property type="protein sequence ID" value="KAG7175125.1"/>
    <property type="molecule type" value="Genomic_DNA"/>
</dbReference>
<evidence type="ECO:0000313" key="2">
    <source>
        <dbReference type="EMBL" id="KAG7175125.1"/>
    </source>
</evidence>
<protein>
    <submittedName>
        <fullName evidence="2">Uncharacterized protein</fullName>
    </submittedName>
</protein>
<evidence type="ECO:0000313" key="3">
    <source>
        <dbReference type="Proteomes" id="UP000747542"/>
    </source>
</evidence>
<feature type="compositionally biased region" description="Polar residues" evidence="1">
    <location>
        <begin position="48"/>
        <end position="64"/>
    </location>
</feature>
<keyword evidence="3" id="KW-1185">Reference proteome</keyword>
<dbReference type="Proteomes" id="UP000747542">
    <property type="component" value="Unassembled WGS sequence"/>
</dbReference>
<feature type="region of interest" description="Disordered" evidence="1">
    <location>
        <begin position="34"/>
        <end position="84"/>
    </location>
</feature>
<evidence type="ECO:0000256" key="1">
    <source>
        <dbReference type="SAM" id="MobiDB-lite"/>
    </source>
</evidence>
<accession>A0A8J5TIL0</accession>
<comment type="caution">
    <text evidence="2">The sequence shown here is derived from an EMBL/GenBank/DDBJ whole genome shotgun (WGS) entry which is preliminary data.</text>
</comment>
<gene>
    <name evidence="2" type="ORF">Hamer_G021866</name>
</gene>
<name>A0A8J5TIL0_HOMAM</name>
<sequence length="183" mass="20393">MVSNVSTVATSVQPQERQHSIIVSIAGTLTEQQCQHKGEYSKRRHHSNNQSDVSTAGTLSAQQHGSNNRGRGGSIRPSPVNTDGRGDLCNIDLVNLMLTHVSPTLLRRARWSVESYHTTHTHTPSHSTIPPHITTPHPYSTPSPFPTLFFKPLLITTTTTNNRTNLGRIFCKRRTQDKVRNKN</sequence>
<proteinExistence type="predicted"/>
<organism evidence="2 3">
    <name type="scientific">Homarus americanus</name>
    <name type="common">American lobster</name>
    <dbReference type="NCBI Taxonomy" id="6706"/>
    <lineage>
        <taxon>Eukaryota</taxon>
        <taxon>Metazoa</taxon>
        <taxon>Ecdysozoa</taxon>
        <taxon>Arthropoda</taxon>
        <taxon>Crustacea</taxon>
        <taxon>Multicrustacea</taxon>
        <taxon>Malacostraca</taxon>
        <taxon>Eumalacostraca</taxon>
        <taxon>Eucarida</taxon>
        <taxon>Decapoda</taxon>
        <taxon>Pleocyemata</taxon>
        <taxon>Astacidea</taxon>
        <taxon>Nephropoidea</taxon>
        <taxon>Nephropidae</taxon>
        <taxon>Homarus</taxon>
    </lineage>
</organism>